<dbReference type="Pfam" id="PF13442">
    <property type="entry name" value="Cytochrome_CBB3"/>
    <property type="match status" value="1"/>
</dbReference>
<dbReference type="GO" id="GO:0009055">
    <property type="term" value="F:electron transfer activity"/>
    <property type="evidence" value="ECO:0007669"/>
    <property type="project" value="InterPro"/>
</dbReference>
<dbReference type="PROSITE" id="PS51007">
    <property type="entry name" value="CYTC"/>
    <property type="match status" value="1"/>
</dbReference>
<evidence type="ECO:0000313" key="7">
    <source>
        <dbReference type="EMBL" id="CAA9485424.1"/>
    </source>
</evidence>
<dbReference type="InterPro" id="IPR009056">
    <property type="entry name" value="Cyt_c-like_dom"/>
</dbReference>
<evidence type="ECO:0000256" key="3">
    <source>
        <dbReference type="ARBA" id="ARBA00023004"/>
    </source>
</evidence>
<keyword evidence="5" id="KW-0472">Membrane</keyword>
<keyword evidence="3 4" id="KW-0408">Iron</keyword>
<dbReference type="Gene3D" id="1.10.760.10">
    <property type="entry name" value="Cytochrome c-like domain"/>
    <property type="match status" value="1"/>
</dbReference>
<dbReference type="SUPFAM" id="SSF46626">
    <property type="entry name" value="Cytochrome c"/>
    <property type="match status" value="1"/>
</dbReference>
<dbReference type="EMBL" id="CADCVU010000039">
    <property type="protein sequence ID" value="CAA9485424.1"/>
    <property type="molecule type" value="Genomic_DNA"/>
</dbReference>
<keyword evidence="1 4" id="KW-0349">Heme</keyword>
<dbReference type="AlphaFoldDB" id="A0A6J4S7L5"/>
<protein>
    <recommendedName>
        <fullName evidence="6">Cytochrome c domain-containing protein</fullName>
    </recommendedName>
</protein>
<evidence type="ECO:0000259" key="6">
    <source>
        <dbReference type="PROSITE" id="PS51007"/>
    </source>
</evidence>
<gene>
    <name evidence="7" type="ORF">AVDCRST_MAG45-420</name>
</gene>
<evidence type="ECO:0000256" key="4">
    <source>
        <dbReference type="PROSITE-ProRule" id="PRU00433"/>
    </source>
</evidence>
<keyword evidence="5" id="KW-1133">Transmembrane helix</keyword>
<name>A0A6J4S7L5_9ACTN</name>
<dbReference type="GO" id="GO:0020037">
    <property type="term" value="F:heme binding"/>
    <property type="evidence" value="ECO:0007669"/>
    <property type="project" value="InterPro"/>
</dbReference>
<keyword evidence="5" id="KW-0812">Transmembrane</keyword>
<reference evidence="7" key="1">
    <citation type="submission" date="2020-02" db="EMBL/GenBank/DDBJ databases">
        <authorList>
            <person name="Meier V. D."/>
        </authorList>
    </citation>
    <scope>NUCLEOTIDE SEQUENCE</scope>
    <source>
        <strain evidence="7">AVDCRST_MAG45</strain>
    </source>
</reference>
<proteinExistence type="predicted"/>
<sequence>MSVWVWIFLVPWVILGIGAVFVAFSGGPGRARNAYLTGGGPLVKVAIPILYVFLGLVVPGAVIASQQESIGGTGSLVSTGPSVELDEGKELFRENCASCHSLGAIQAKGVTGPNLDRLGAVDEQRVLNAIKNGGTGKLQMPAGILDGDNAKAVAAYVARTAGQ</sequence>
<keyword evidence="2 4" id="KW-0479">Metal-binding</keyword>
<feature type="domain" description="Cytochrome c" evidence="6">
    <location>
        <begin position="83"/>
        <end position="161"/>
    </location>
</feature>
<evidence type="ECO:0000256" key="2">
    <source>
        <dbReference type="ARBA" id="ARBA00022723"/>
    </source>
</evidence>
<feature type="transmembrane region" description="Helical" evidence="5">
    <location>
        <begin position="6"/>
        <end position="24"/>
    </location>
</feature>
<organism evidence="7">
    <name type="scientific">uncultured Solirubrobacterales bacterium</name>
    <dbReference type="NCBI Taxonomy" id="768556"/>
    <lineage>
        <taxon>Bacteria</taxon>
        <taxon>Bacillati</taxon>
        <taxon>Actinomycetota</taxon>
        <taxon>Thermoleophilia</taxon>
        <taxon>Solirubrobacterales</taxon>
        <taxon>environmental samples</taxon>
    </lineage>
</organism>
<dbReference type="InterPro" id="IPR036909">
    <property type="entry name" value="Cyt_c-like_dom_sf"/>
</dbReference>
<evidence type="ECO:0000256" key="5">
    <source>
        <dbReference type="SAM" id="Phobius"/>
    </source>
</evidence>
<feature type="transmembrane region" description="Helical" evidence="5">
    <location>
        <begin position="45"/>
        <end position="64"/>
    </location>
</feature>
<accession>A0A6J4S7L5</accession>
<dbReference type="GO" id="GO:0046872">
    <property type="term" value="F:metal ion binding"/>
    <property type="evidence" value="ECO:0007669"/>
    <property type="project" value="UniProtKB-KW"/>
</dbReference>
<evidence type="ECO:0000256" key="1">
    <source>
        <dbReference type="ARBA" id="ARBA00022617"/>
    </source>
</evidence>